<accession>A0A5B6VYB7</accession>
<dbReference type="PANTHER" id="PTHR45835:SF99">
    <property type="entry name" value="CHROMO DOMAIN-CONTAINING PROTEIN-RELATED"/>
    <property type="match status" value="1"/>
</dbReference>
<keyword evidence="2" id="KW-1185">Reference proteome</keyword>
<dbReference type="AlphaFoldDB" id="A0A5B6VYB7"/>
<protein>
    <submittedName>
        <fullName evidence="1">Reverse transcriptase</fullName>
    </submittedName>
</protein>
<keyword evidence="1" id="KW-0695">RNA-directed DNA polymerase</keyword>
<sequence>MKESHQGPYSLHPSSVPLGKLCSLEIPKWKWERITIDFVLGLPLSASKQNFVWVVMDRLTKLTNFMAVHFKNSSPTRYSFISCI</sequence>
<dbReference type="Proteomes" id="UP000325315">
    <property type="component" value="Unassembled WGS sequence"/>
</dbReference>
<name>A0A5B6VYB7_9ROSI</name>
<dbReference type="OrthoDB" id="996762at2759"/>
<keyword evidence="1" id="KW-0808">Transferase</keyword>
<organism evidence="1 2">
    <name type="scientific">Gossypium australe</name>
    <dbReference type="NCBI Taxonomy" id="47621"/>
    <lineage>
        <taxon>Eukaryota</taxon>
        <taxon>Viridiplantae</taxon>
        <taxon>Streptophyta</taxon>
        <taxon>Embryophyta</taxon>
        <taxon>Tracheophyta</taxon>
        <taxon>Spermatophyta</taxon>
        <taxon>Magnoliopsida</taxon>
        <taxon>eudicotyledons</taxon>
        <taxon>Gunneridae</taxon>
        <taxon>Pentapetalae</taxon>
        <taxon>rosids</taxon>
        <taxon>malvids</taxon>
        <taxon>Malvales</taxon>
        <taxon>Malvaceae</taxon>
        <taxon>Malvoideae</taxon>
        <taxon>Gossypium</taxon>
    </lineage>
</organism>
<comment type="caution">
    <text evidence="1">The sequence shown here is derived from an EMBL/GenBank/DDBJ whole genome shotgun (WGS) entry which is preliminary data.</text>
</comment>
<dbReference type="EMBL" id="SMMG02000005">
    <property type="protein sequence ID" value="KAA3474073.1"/>
    <property type="molecule type" value="Genomic_DNA"/>
</dbReference>
<evidence type="ECO:0000313" key="2">
    <source>
        <dbReference type="Proteomes" id="UP000325315"/>
    </source>
</evidence>
<proteinExistence type="predicted"/>
<gene>
    <name evidence="1" type="ORF">EPI10_024399</name>
</gene>
<reference evidence="1" key="1">
    <citation type="submission" date="2019-08" db="EMBL/GenBank/DDBJ databases">
        <authorList>
            <person name="Liu F."/>
        </authorList>
    </citation>
    <scope>NUCLEOTIDE SEQUENCE [LARGE SCALE GENOMIC DNA]</scope>
    <source>
        <strain evidence="1">PA1801</strain>
        <tissue evidence="1">Leaf</tissue>
    </source>
</reference>
<dbReference type="PANTHER" id="PTHR45835">
    <property type="entry name" value="YALI0A06105P"/>
    <property type="match status" value="1"/>
</dbReference>
<dbReference type="GO" id="GO:0003964">
    <property type="term" value="F:RNA-directed DNA polymerase activity"/>
    <property type="evidence" value="ECO:0007669"/>
    <property type="project" value="UniProtKB-KW"/>
</dbReference>
<keyword evidence="1" id="KW-0548">Nucleotidyltransferase</keyword>
<evidence type="ECO:0000313" key="1">
    <source>
        <dbReference type="EMBL" id="KAA3474073.1"/>
    </source>
</evidence>